<feature type="compositionally biased region" description="Basic and acidic residues" evidence="3">
    <location>
        <begin position="306"/>
        <end position="323"/>
    </location>
</feature>
<dbReference type="GO" id="GO:0043916">
    <property type="term" value="F:DNA-7-methylguanine glycosylase activity"/>
    <property type="evidence" value="ECO:0007669"/>
    <property type="project" value="TreeGrafter"/>
</dbReference>
<dbReference type="GO" id="GO:0006307">
    <property type="term" value="P:DNA alkylation repair"/>
    <property type="evidence" value="ECO:0007669"/>
    <property type="project" value="TreeGrafter"/>
</dbReference>
<dbReference type="GO" id="GO:0005737">
    <property type="term" value="C:cytoplasm"/>
    <property type="evidence" value="ECO:0007669"/>
    <property type="project" value="TreeGrafter"/>
</dbReference>
<dbReference type="GO" id="GO:0008725">
    <property type="term" value="F:DNA-3-methyladenine glycosylase activity"/>
    <property type="evidence" value="ECO:0007669"/>
    <property type="project" value="TreeGrafter"/>
</dbReference>
<keyword evidence="1" id="KW-0227">DNA damage</keyword>
<dbReference type="InterPro" id="IPR051912">
    <property type="entry name" value="Alkylbase_DNA_Glycosylase/TA"/>
</dbReference>
<dbReference type="AlphaFoldDB" id="A0A1I0YVK4"/>
<protein>
    <submittedName>
        <fullName evidence="4">DNA-3-methyladenine glycosylase II</fullName>
    </submittedName>
</protein>
<evidence type="ECO:0000313" key="5">
    <source>
        <dbReference type="Proteomes" id="UP000243799"/>
    </source>
</evidence>
<evidence type="ECO:0000256" key="2">
    <source>
        <dbReference type="ARBA" id="ARBA00023204"/>
    </source>
</evidence>
<organism evidence="4 5">
    <name type="scientific">Amycolatopsis marina</name>
    <dbReference type="NCBI Taxonomy" id="490629"/>
    <lineage>
        <taxon>Bacteria</taxon>
        <taxon>Bacillati</taxon>
        <taxon>Actinomycetota</taxon>
        <taxon>Actinomycetes</taxon>
        <taxon>Pseudonocardiales</taxon>
        <taxon>Pseudonocardiaceae</taxon>
        <taxon>Amycolatopsis</taxon>
    </lineage>
</organism>
<dbReference type="RefSeq" id="WP_091672646.1">
    <property type="nucleotide sequence ID" value="NZ_FOKG01000005.1"/>
</dbReference>
<accession>A0A1I0YVK4</accession>
<dbReference type="GO" id="GO:0032131">
    <property type="term" value="F:alkylated DNA binding"/>
    <property type="evidence" value="ECO:0007669"/>
    <property type="project" value="TreeGrafter"/>
</dbReference>
<dbReference type="Proteomes" id="UP000243799">
    <property type="component" value="Unassembled WGS sequence"/>
</dbReference>
<dbReference type="GO" id="GO:0006285">
    <property type="term" value="P:base-excision repair, AP site formation"/>
    <property type="evidence" value="ECO:0007669"/>
    <property type="project" value="TreeGrafter"/>
</dbReference>
<evidence type="ECO:0000256" key="3">
    <source>
        <dbReference type="SAM" id="MobiDB-lite"/>
    </source>
</evidence>
<reference evidence="5" key="1">
    <citation type="submission" date="2016-10" db="EMBL/GenBank/DDBJ databases">
        <authorList>
            <person name="Varghese N."/>
            <person name="Submissions S."/>
        </authorList>
    </citation>
    <scope>NUCLEOTIDE SEQUENCE [LARGE SCALE GENOMIC DNA]</scope>
    <source>
        <strain evidence="5">CGMCC 4.3568</strain>
    </source>
</reference>
<name>A0A1I0YVK4_9PSEU</name>
<dbReference type="PANTHER" id="PTHR43003">
    <property type="entry name" value="DNA-3-METHYLADENINE GLYCOSYLASE"/>
    <property type="match status" value="1"/>
</dbReference>
<dbReference type="Gene3D" id="1.10.1670.40">
    <property type="match status" value="1"/>
</dbReference>
<dbReference type="PANTHER" id="PTHR43003:SF13">
    <property type="entry name" value="DNA-3-METHYLADENINE GLYCOSYLASE 2"/>
    <property type="match status" value="1"/>
</dbReference>
<dbReference type="OrthoDB" id="9811249at2"/>
<evidence type="ECO:0000313" key="4">
    <source>
        <dbReference type="EMBL" id="SFB16846.1"/>
    </source>
</evidence>
<dbReference type="GO" id="GO:0032993">
    <property type="term" value="C:protein-DNA complex"/>
    <property type="evidence" value="ECO:0007669"/>
    <property type="project" value="TreeGrafter"/>
</dbReference>
<dbReference type="EMBL" id="FOKG01000005">
    <property type="protein sequence ID" value="SFB16846.1"/>
    <property type="molecule type" value="Genomic_DNA"/>
</dbReference>
<keyword evidence="5" id="KW-1185">Reference proteome</keyword>
<gene>
    <name evidence="4" type="ORF">SAMN05216266_105333</name>
</gene>
<proteinExistence type="predicted"/>
<evidence type="ECO:0000256" key="1">
    <source>
        <dbReference type="ARBA" id="ARBA00022763"/>
    </source>
</evidence>
<keyword evidence="2" id="KW-0234">DNA repair</keyword>
<sequence length="332" mass="35882">MSPTPAPITTLCTPDITDLHVGGPLDLAAVPACAREFIPTSRPEARAARAVLPMAFAVEGDWQTAGVLVRPLAKRTVRIQTEAPPTVTAAATAQARRILSLDTDARGFTAIGRADPVVGQLQSWFRGVRPVLFHSPYEAACWAVIGNRIGSRQATSIMRNMAEEHGRRIVVGDTVLSSFPAPAELHARSGSLRLPERKIARLRAVAEIAHDGELTASALRAMEPEAGMRFLRRLPGIGPFSAELVLVRGAGHPDVFPRGELGVLEEMALAYGADPDDVSSLERIAEAWHPFRSWVALLFRLSREQRAPGERAGPRASRSEARGSRGPQEALW</sequence>
<dbReference type="InterPro" id="IPR011257">
    <property type="entry name" value="DNA_glycosylase"/>
</dbReference>
<dbReference type="SUPFAM" id="SSF48150">
    <property type="entry name" value="DNA-glycosylase"/>
    <property type="match status" value="1"/>
</dbReference>
<feature type="region of interest" description="Disordered" evidence="3">
    <location>
        <begin position="306"/>
        <end position="332"/>
    </location>
</feature>
<dbReference type="Gene3D" id="1.10.340.30">
    <property type="entry name" value="Hypothetical protein, domain 2"/>
    <property type="match status" value="1"/>
</dbReference>
<dbReference type="STRING" id="490629.SAMN05216266_105333"/>